<feature type="transmembrane region" description="Helical" evidence="1">
    <location>
        <begin position="37"/>
        <end position="61"/>
    </location>
</feature>
<dbReference type="AlphaFoldDB" id="A0A5N7MS90"/>
<protein>
    <submittedName>
        <fullName evidence="2">Uncharacterized protein</fullName>
    </submittedName>
</protein>
<sequence>MALTPHPDFSSQVPPRTDDVIDDAALERVMREVPSGALTLSLLTVGLLLVAWFLMYAFVFLPRGMVG</sequence>
<keyword evidence="3" id="KW-1185">Reference proteome</keyword>
<proteinExistence type="predicted"/>
<dbReference type="Proteomes" id="UP000403266">
    <property type="component" value="Unassembled WGS sequence"/>
</dbReference>
<evidence type="ECO:0000313" key="3">
    <source>
        <dbReference type="Proteomes" id="UP000403266"/>
    </source>
</evidence>
<comment type="caution">
    <text evidence="2">The sequence shown here is derived from an EMBL/GenBank/DDBJ whole genome shotgun (WGS) entry which is preliminary data.</text>
</comment>
<evidence type="ECO:0000313" key="2">
    <source>
        <dbReference type="EMBL" id="MPR29728.1"/>
    </source>
</evidence>
<keyword evidence="1" id="KW-1133">Transmembrane helix</keyword>
<name>A0A5N7MS90_9HYPH</name>
<reference evidence="2 3" key="1">
    <citation type="journal article" date="2019" name="Syst. Appl. Microbiol.">
        <title>Microvirga tunisiensis sp. nov., a root nodule symbiotic bacterium isolated from Lupinus micranthus and L. luteus grown in Northern Tunisia.</title>
        <authorList>
            <person name="Msaddak A."/>
            <person name="Rejili M."/>
            <person name="Duran D."/>
            <person name="Mars M."/>
            <person name="Palacios J.M."/>
            <person name="Ruiz-Argueso T."/>
            <person name="Rey L."/>
            <person name="Imperial J."/>
        </authorList>
    </citation>
    <scope>NUCLEOTIDE SEQUENCE [LARGE SCALE GENOMIC DNA]</scope>
    <source>
        <strain evidence="2 3">Lmie10</strain>
    </source>
</reference>
<dbReference type="OrthoDB" id="9923467at2"/>
<accession>A0A5N7MS90</accession>
<keyword evidence="1" id="KW-0472">Membrane</keyword>
<dbReference type="EMBL" id="VOSK01000262">
    <property type="protein sequence ID" value="MPR29728.1"/>
    <property type="molecule type" value="Genomic_DNA"/>
</dbReference>
<gene>
    <name evidence="2" type="ORF">FS320_32785</name>
</gene>
<dbReference type="RefSeq" id="WP_152716610.1">
    <property type="nucleotide sequence ID" value="NZ_VOSJ01000283.1"/>
</dbReference>
<organism evidence="2 3">
    <name type="scientific">Microvirga tunisiensis</name>
    <dbReference type="NCBI Taxonomy" id="2108360"/>
    <lineage>
        <taxon>Bacteria</taxon>
        <taxon>Pseudomonadati</taxon>
        <taxon>Pseudomonadota</taxon>
        <taxon>Alphaproteobacteria</taxon>
        <taxon>Hyphomicrobiales</taxon>
        <taxon>Methylobacteriaceae</taxon>
        <taxon>Microvirga</taxon>
    </lineage>
</organism>
<evidence type="ECO:0000256" key="1">
    <source>
        <dbReference type="SAM" id="Phobius"/>
    </source>
</evidence>
<keyword evidence="1" id="KW-0812">Transmembrane</keyword>